<dbReference type="GO" id="GO:0016757">
    <property type="term" value="F:glycosyltransferase activity"/>
    <property type="evidence" value="ECO:0007669"/>
    <property type="project" value="UniProtKB-UniRule"/>
</dbReference>
<sequence>MRAALQRRLWWFQGLVVAMVVAVLVWMNSPNLPRLHWPPDAWSPPGQSPPGQTPPGPPGQTPPGPPSQTPPGQTPPGPGQTQPGPPGQTPPRPPGQTPPGQSPPGPGQSPPGPPQASRCLQPDTGREKAPLVAVSGTNTLLISAYLDLRARPEVRIIGVALRKEHAAYRCLLCCQGQPYMAAGAADVHSDHFGFDYGTADVFCPLPAGCPDPSHVAVSAVAAPTETLSQKEEEEPRFLLVKNRKPISKDFPHQFTVCLSTMFDFTNVLQLDGAAAAAGAETRAGPQLHVPEPRLPHLHLRDPVRPLLRDPPHRTLAGSGGGQHPGPPVPRAPRHRDMEQPQDYSGPPGRGAAHRPRVAEPHEHQRRRAPQRGAHVPHQSGVDGGAEADQPDVRWASAGLQRPPGPGRGRGPGADRAPPPIPGGPPTGGLRGWGMVEKTSSSTCT</sequence>
<proteinExistence type="predicted"/>
<reference evidence="3" key="2">
    <citation type="submission" date="2025-09" db="UniProtKB">
        <authorList>
            <consortium name="Ensembl"/>
        </authorList>
    </citation>
    <scope>IDENTIFICATION</scope>
</reference>
<evidence type="ECO:0000313" key="4">
    <source>
        <dbReference type="Proteomes" id="UP000694546"/>
    </source>
</evidence>
<organism evidence="3 4">
    <name type="scientific">Gadus morhua</name>
    <name type="common">Atlantic cod</name>
    <dbReference type="NCBI Taxonomy" id="8049"/>
    <lineage>
        <taxon>Eukaryota</taxon>
        <taxon>Metazoa</taxon>
        <taxon>Chordata</taxon>
        <taxon>Craniata</taxon>
        <taxon>Vertebrata</taxon>
        <taxon>Euteleostomi</taxon>
        <taxon>Actinopterygii</taxon>
        <taxon>Neopterygii</taxon>
        <taxon>Teleostei</taxon>
        <taxon>Neoteleostei</taxon>
        <taxon>Acanthomorphata</taxon>
        <taxon>Zeiogadaria</taxon>
        <taxon>Gadariae</taxon>
        <taxon>Gadiformes</taxon>
        <taxon>Gadoidei</taxon>
        <taxon>Gadidae</taxon>
        <taxon>Gadus</taxon>
    </lineage>
</organism>
<protein>
    <submittedName>
        <fullName evidence="3">Uncharacterized LOC115561548</fullName>
    </submittedName>
</protein>
<evidence type="ECO:0000256" key="2">
    <source>
        <dbReference type="SAM" id="Phobius"/>
    </source>
</evidence>
<accession>A0A8C4ZXF2</accession>
<dbReference type="GeneTree" id="ENSGT00530000064359"/>
<evidence type="ECO:0000313" key="3">
    <source>
        <dbReference type="Ensembl" id="ENSGMOP00000024010.1"/>
    </source>
</evidence>
<gene>
    <name evidence="3" type="primary">LOC115561548</name>
</gene>
<feature type="region of interest" description="Disordered" evidence="1">
    <location>
        <begin position="38"/>
        <end position="122"/>
    </location>
</feature>
<keyword evidence="2" id="KW-0812">Transmembrane</keyword>
<feature type="region of interest" description="Disordered" evidence="1">
    <location>
        <begin position="302"/>
        <end position="444"/>
    </location>
</feature>
<feature type="compositionally biased region" description="Pro residues" evidence="1">
    <location>
        <begin position="46"/>
        <end position="114"/>
    </location>
</feature>
<dbReference type="GO" id="GO:0005737">
    <property type="term" value="C:cytoplasm"/>
    <property type="evidence" value="ECO:0007669"/>
    <property type="project" value="TreeGrafter"/>
</dbReference>
<keyword evidence="2" id="KW-0472">Membrane</keyword>
<dbReference type="GO" id="GO:0016020">
    <property type="term" value="C:membrane"/>
    <property type="evidence" value="ECO:0007669"/>
    <property type="project" value="UniProtKB-SubCell"/>
</dbReference>
<name>A0A8C4ZXF2_GADMO</name>
<feature type="compositionally biased region" description="Basic and acidic residues" evidence="1">
    <location>
        <begin position="302"/>
        <end position="312"/>
    </location>
</feature>
<evidence type="ECO:0000256" key="1">
    <source>
        <dbReference type="SAM" id="MobiDB-lite"/>
    </source>
</evidence>
<reference evidence="3" key="1">
    <citation type="submission" date="2025-08" db="UniProtKB">
        <authorList>
            <consortium name="Ensembl"/>
        </authorList>
    </citation>
    <scope>IDENTIFICATION</scope>
</reference>
<keyword evidence="2" id="KW-1133">Transmembrane helix</keyword>
<dbReference type="Ensembl" id="ENSGMOT00000042324.1">
    <property type="protein sequence ID" value="ENSGMOP00000024010.1"/>
    <property type="gene ID" value="ENSGMOG00000034106.1"/>
</dbReference>
<feature type="transmembrane region" description="Helical" evidence="2">
    <location>
        <begin position="9"/>
        <end position="27"/>
    </location>
</feature>
<dbReference type="Proteomes" id="UP000694546">
    <property type="component" value="Chromosome 16"/>
</dbReference>
<keyword evidence="4" id="KW-1185">Reference proteome</keyword>
<dbReference type="AlphaFoldDB" id="A0A8C4ZXF2"/>